<protein>
    <submittedName>
        <fullName evidence="6">Putative radical SAM superfamily protein</fullName>
    </submittedName>
</protein>
<dbReference type="CDD" id="cd01335">
    <property type="entry name" value="Radical_SAM"/>
    <property type="match status" value="1"/>
</dbReference>
<dbReference type="Pfam" id="PF04055">
    <property type="entry name" value="Radical_SAM"/>
    <property type="match status" value="1"/>
</dbReference>
<evidence type="ECO:0000256" key="4">
    <source>
        <dbReference type="ARBA" id="ARBA00023014"/>
    </source>
</evidence>
<keyword evidence="1" id="KW-0949">S-adenosyl-L-methionine</keyword>
<dbReference type="InterPro" id="IPR013785">
    <property type="entry name" value="Aldolase_TIM"/>
</dbReference>
<feature type="domain" description="Radical SAM core" evidence="5">
    <location>
        <begin position="14"/>
        <end position="232"/>
    </location>
</feature>
<dbReference type="SFLD" id="SFLDG01067">
    <property type="entry name" value="SPASM/twitch_domain_containing"/>
    <property type="match status" value="1"/>
</dbReference>
<dbReference type="PANTHER" id="PTHR11228:SF7">
    <property type="entry name" value="PQQA PEPTIDE CYCLASE"/>
    <property type="match status" value="1"/>
</dbReference>
<dbReference type="GO" id="GO:0046872">
    <property type="term" value="F:metal ion binding"/>
    <property type="evidence" value="ECO:0007669"/>
    <property type="project" value="UniProtKB-KW"/>
</dbReference>
<dbReference type="EMBL" id="MT144667">
    <property type="protein sequence ID" value="QJH96919.1"/>
    <property type="molecule type" value="Genomic_DNA"/>
</dbReference>
<proteinExistence type="predicted"/>
<dbReference type="GO" id="GO:0051536">
    <property type="term" value="F:iron-sulfur cluster binding"/>
    <property type="evidence" value="ECO:0007669"/>
    <property type="project" value="UniProtKB-KW"/>
</dbReference>
<dbReference type="PANTHER" id="PTHR11228">
    <property type="entry name" value="RADICAL SAM DOMAIN PROTEIN"/>
    <property type="match status" value="1"/>
</dbReference>
<dbReference type="InterPro" id="IPR007197">
    <property type="entry name" value="rSAM"/>
</dbReference>
<dbReference type="SUPFAM" id="SSF102114">
    <property type="entry name" value="Radical SAM enzymes"/>
    <property type="match status" value="1"/>
</dbReference>
<dbReference type="AlphaFoldDB" id="A0A6M3XGM4"/>
<dbReference type="InterPro" id="IPR058240">
    <property type="entry name" value="rSAM_sf"/>
</dbReference>
<dbReference type="GO" id="GO:0003824">
    <property type="term" value="F:catalytic activity"/>
    <property type="evidence" value="ECO:0007669"/>
    <property type="project" value="InterPro"/>
</dbReference>
<keyword evidence="2" id="KW-0479">Metal-binding</keyword>
<reference evidence="6" key="1">
    <citation type="submission" date="2020-03" db="EMBL/GenBank/DDBJ databases">
        <title>The deep terrestrial virosphere.</title>
        <authorList>
            <person name="Holmfeldt K."/>
            <person name="Nilsson E."/>
            <person name="Simone D."/>
            <person name="Lopez-Fernandez M."/>
            <person name="Wu X."/>
            <person name="de Brujin I."/>
            <person name="Lundin D."/>
            <person name="Andersson A."/>
            <person name="Bertilsson S."/>
            <person name="Dopson M."/>
        </authorList>
    </citation>
    <scope>NUCLEOTIDE SEQUENCE</scope>
    <source>
        <strain evidence="6">TM448B00871</strain>
    </source>
</reference>
<dbReference type="SFLD" id="SFLDS00029">
    <property type="entry name" value="Radical_SAM"/>
    <property type="match status" value="1"/>
</dbReference>
<dbReference type="Gene3D" id="3.20.20.70">
    <property type="entry name" value="Aldolase class I"/>
    <property type="match status" value="1"/>
</dbReference>
<evidence type="ECO:0000313" key="6">
    <source>
        <dbReference type="EMBL" id="QJH96919.1"/>
    </source>
</evidence>
<evidence type="ECO:0000256" key="2">
    <source>
        <dbReference type="ARBA" id="ARBA00022723"/>
    </source>
</evidence>
<evidence type="ECO:0000259" key="5">
    <source>
        <dbReference type="PROSITE" id="PS51918"/>
    </source>
</evidence>
<keyword evidence="4" id="KW-0411">Iron-sulfur</keyword>
<gene>
    <name evidence="6" type="ORF">TM448B00871_0008</name>
</gene>
<dbReference type="InterPro" id="IPR050377">
    <property type="entry name" value="Radical_SAM_PqqE_MftC-like"/>
</dbReference>
<name>A0A6M3XGM4_9ZZZZ</name>
<dbReference type="PROSITE" id="PS51918">
    <property type="entry name" value="RADICAL_SAM"/>
    <property type="match status" value="1"/>
</dbReference>
<evidence type="ECO:0000256" key="1">
    <source>
        <dbReference type="ARBA" id="ARBA00022691"/>
    </source>
</evidence>
<accession>A0A6M3XGM4</accession>
<organism evidence="6">
    <name type="scientific">viral metagenome</name>
    <dbReference type="NCBI Taxonomy" id="1070528"/>
    <lineage>
        <taxon>unclassified sequences</taxon>
        <taxon>metagenomes</taxon>
        <taxon>organismal metagenomes</taxon>
    </lineage>
</organism>
<keyword evidence="3" id="KW-0408">Iron</keyword>
<sequence length="297" mass="34133">MDKIIPYHENLCSKYATKMLSIKINSTCNRACSFCVDRNGRNEKYIDVEKIADAAINLSDYKTIIITGGEPFIIFDKVVELAKKLRKYKDRIVLNTNGSLLSRKKVEQLNNIIDELQISIHHYDEKKNGKILKGLVSFENVKNSIKKRAFMVSINSTFNNGYTDEEMPDAVDKMIELVKYLKADRLRLTELKKVDESEFVFANKFFHDNHLALSKSSDKLITKGCTYYYNKDGIEISVKRLCAYAKGENAFAFSCCFINTDGQKKINVDTKQTFKVIYGDGLVVDDWIFDKNIKEDI</sequence>
<evidence type="ECO:0000256" key="3">
    <source>
        <dbReference type="ARBA" id="ARBA00023004"/>
    </source>
</evidence>